<feature type="transmembrane region" description="Helical" evidence="6">
    <location>
        <begin position="476"/>
        <end position="494"/>
    </location>
</feature>
<dbReference type="Pfam" id="PF00083">
    <property type="entry name" value="Sugar_tr"/>
    <property type="match status" value="1"/>
</dbReference>
<organism evidence="8 9">
    <name type="scientific">Galleria mellonella</name>
    <name type="common">Greater wax moth</name>
    <dbReference type="NCBI Taxonomy" id="7137"/>
    <lineage>
        <taxon>Eukaryota</taxon>
        <taxon>Metazoa</taxon>
        <taxon>Ecdysozoa</taxon>
        <taxon>Arthropoda</taxon>
        <taxon>Hexapoda</taxon>
        <taxon>Insecta</taxon>
        <taxon>Pterygota</taxon>
        <taxon>Neoptera</taxon>
        <taxon>Endopterygota</taxon>
        <taxon>Lepidoptera</taxon>
        <taxon>Glossata</taxon>
        <taxon>Ditrysia</taxon>
        <taxon>Pyraloidea</taxon>
        <taxon>Pyralidae</taxon>
        <taxon>Galleriinae</taxon>
        <taxon>Galleria</taxon>
    </lineage>
</organism>
<dbReference type="SUPFAM" id="SSF103473">
    <property type="entry name" value="MFS general substrate transporter"/>
    <property type="match status" value="1"/>
</dbReference>
<dbReference type="RefSeq" id="XP_026760295.2">
    <property type="nucleotide sequence ID" value="XM_026904494.3"/>
</dbReference>
<feature type="transmembrane region" description="Helical" evidence="6">
    <location>
        <begin position="44"/>
        <end position="67"/>
    </location>
</feature>
<dbReference type="GO" id="GO:0022857">
    <property type="term" value="F:transmembrane transporter activity"/>
    <property type="evidence" value="ECO:0007669"/>
    <property type="project" value="InterPro"/>
</dbReference>
<keyword evidence="3 6" id="KW-1133">Transmembrane helix</keyword>
<feature type="transmembrane region" description="Helical" evidence="6">
    <location>
        <begin position="115"/>
        <end position="132"/>
    </location>
</feature>
<keyword evidence="8" id="KW-1185">Reference proteome</keyword>
<feature type="transmembrane region" description="Helical" evidence="6">
    <location>
        <begin position="371"/>
        <end position="393"/>
    </location>
</feature>
<proteinExistence type="predicted"/>
<keyword evidence="4 6" id="KW-0472">Membrane</keyword>
<evidence type="ECO:0000313" key="8">
    <source>
        <dbReference type="Proteomes" id="UP001652740"/>
    </source>
</evidence>
<dbReference type="GO" id="GO:0016020">
    <property type="term" value="C:membrane"/>
    <property type="evidence" value="ECO:0007669"/>
    <property type="project" value="UniProtKB-SubCell"/>
</dbReference>
<dbReference type="InterPro" id="IPR003663">
    <property type="entry name" value="Sugar/inositol_transpt"/>
</dbReference>
<evidence type="ECO:0000256" key="2">
    <source>
        <dbReference type="ARBA" id="ARBA00022692"/>
    </source>
</evidence>
<feature type="transmembrane region" description="Helical" evidence="6">
    <location>
        <begin position="342"/>
        <end position="364"/>
    </location>
</feature>
<dbReference type="AlphaFoldDB" id="A0A6J1X312"/>
<keyword evidence="5" id="KW-0325">Glycoprotein</keyword>
<feature type="transmembrane region" description="Helical" evidence="6">
    <location>
        <begin position="304"/>
        <end position="330"/>
    </location>
</feature>
<accession>A0A6J1X312</accession>
<evidence type="ECO:0000256" key="6">
    <source>
        <dbReference type="SAM" id="Phobius"/>
    </source>
</evidence>
<feature type="transmembrane region" description="Helical" evidence="6">
    <location>
        <begin position="413"/>
        <end position="431"/>
    </location>
</feature>
<dbReference type="InterPro" id="IPR050549">
    <property type="entry name" value="MFS_Trehalose_Transporter"/>
</dbReference>
<sequence>MCNASRVTNCDLKSFYTTKEVWISIHWAADAGRGEAMKPFIKQAFVVSGAALNIAGHGCAHGFPAVLFAQLKVDGGPVVLTDHDTSWIASVVGVMGIVGNFISPVLMTRFGRQKAHLISTVPALLGWIVFVLGNSVPAFLTARLLHGLALGLRTPLAAILVAEYTDPKYRGAFLGTFAISLGLGIFLSHLWGAYLTWKMTAIVCSMFPLISMAIISLSPESASWLVSKGRFEEAKKAFKWVRGDGHEQQEELEAMINTQKEEMAAEDKSKSAVKITVKNIFKSTLDGIKQILRIFKKKEFYKPAIIAISMLIVFEFGGAHMVAAYGNIILQAVLDKADAKDVAWQFTVIDLLRTVCAFLAIFLLKYFKRRTILFTSGTMTVLSLSSISVFVYMRKAELFEQAWILDVVPMSLMILYTLSFCLGLVPLNWVICGEVFPLAYRSLGSTLSTSFLTPSFVVSMKTAPHLYSSVGVEGAFLVYSATLTVFLMIMYVLLPETKDRTLHAIENSFKGKKYVDPEVQMTLMNKEEVVVK</sequence>
<feature type="domain" description="Major facilitator superfamily (MFS) profile" evidence="7">
    <location>
        <begin position="37"/>
        <end position="498"/>
    </location>
</feature>
<name>A0A6J1X312_GALME</name>
<dbReference type="InterPro" id="IPR005829">
    <property type="entry name" value="Sugar_transporter_CS"/>
</dbReference>
<dbReference type="PANTHER" id="PTHR48021:SF68">
    <property type="entry name" value="MAJOR FACILITATOR SUPERFAMILY (MFS) PROFILE DOMAIN-CONTAINING PROTEIN"/>
    <property type="match status" value="1"/>
</dbReference>
<dbReference type="InterPro" id="IPR020846">
    <property type="entry name" value="MFS_dom"/>
</dbReference>
<dbReference type="InterPro" id="IPR005828">
    <property type="entry name" value="MFS_sugar_transport-like"/>
</dbReference>
<dbReference type="KEGG" id="gmw:113519404"/>
<reference evidence="9" key="1">
    <citation type="submission" date="2025-08" db="UniProtKB">
        <authorList>
            <consortium name="RefSeq"/>
        </authorList>
    </citation>
    <scope>IDENTIFICATION</scope>
    <source>
        <tissue evidence="9">Whole larvae</tissue>
    </source>
</reference>
<evidence type="ECO:0000259" key="7">
    <source>
        <dbReference type="PROSITE" id="PS50850"/>
    </source>
</evidence>
<evidence type="ECO:0000256" key="3">
    <source>
        <dbReference type="ARBA" id="ARBA00022989"/>
    </source>
</evidence>
<comment type="subcellular location">
    <subcellularLocation>
        <location evidence="1">Membrane</location>
        <topology evidence="1">Multi-pass membrane protein</topology>
    </subcellularLocation>
</comment>
<dbReference type="InterPro" id="IPR036259">
    <property type="entry name" value="MFS_trans_sf"/>
</dbReference>
<dbReference type="PANTHER" id="PTHR48021">
    <property type="match status" value="1"/>
</dbReference>
<evidence type="ECO:0000256" key="4">
    <source>
        <dbReference type="ARBA" id="ARBA00023136"/>
    </source>
</evidence>
<dbReference type="Proteomes" id="UP001652740">
    <property type="component" value="Unplaced"/>
</dbReference>
<feature type="transmembrane region" description="Helical" evidence="6">
    <location>
        <begin position="438"/>
        <end position="456"/>
    </location>
</feature>
<dbReference type="PROSITE" id="PS00217">
    <property type="entry name" value="SUGAR_TRANSPORT_2"/>
    <property type="match status" value="1"/>
</dbReference>
<dbReference type="PRINTS" id="PR00171">
    <property type="entry name" value="SUGRTRNSPORT"/>
</dbReference>
<dbReference type="Gene3D" id="1.20.1250.20">
    <property type="entry name" value="MFS general substrate transporter like domains"/>
    <property type="match status" value="1"/>
</dbReference>
<feature type="transmembrane region" description="Helical" evidence="6">
    <location>
        <begin position="87"/>
        <end position="108"/>
    </location>
</feature>
<dbReference type="GeneID" id="113519404"/>
<dbReference type="PROSITE" id="PS50850">
    <property type="entry name" value="MFS"/>
    <property type="match status" value="1"/>
</dbReference>
<evidence type="ECO:0000256" key="5">
    <source>
        <dbReference type="ARBA" id="ARBA00023180"/>
    </source>
</evidence>
<gene>
    <name evidence="9" type="primary">LOC113519404</name>
</gene>
<feature type="transmembrane region" description="Helical" evidence="6">
    <location>
        <begin position="171"/>
        <end position="191"/>
    </location>
</feature>
<evidence type="ECO:0000313" key="9">
    <source>
        <dbReference type="RefSeq" id="XP_026760295.2"/>
    </source>
</evidence>
<keyword evidence="2 6" id="KW-0812">Transmembrane</keyword>
<protein>
    <submittedName>
        <fullName evidence="9">Facilitated trehalose transporter Tret1-like isoform X1</fullName>
    </submittedName>
</protein>
<evidence type="ECO:0000256" key="1">
    <source>
        <dbReference type="ARBA" id="ARBA00004141"/>
    </source>
</evidence>